<accession>A0A2T5I7P3</accession>
<reference evidence="1 2" key="1">
    <citation type="submission" date="2018-04" db="EMBL/GenBank/DDBJ databases">
        <title>Active sludge and wastewater microbial communities from Klosterneuburg, Austria.</title>
        <authorList>
            <person name="Wagner M."/>
        </authorList>
    </citation>
    <scope>NUCLEOTIDE SEQUENCE [LARGE SCALE GENOMIC DNA]</scope>
    <source>
        <strain evidence="1 2">Nl12</strain>
    </source>
</reference>
<evidence type="ECO:0000313" key="1">
    <source>
        <dbReference type="EMBL" id="PTQ79818.1"/>
    </source>
</evidence>
<organism evidence="1 2">
    <name type="scientific">Nitrosospira multiformis</name>
    <dbReference type="NCBI Taxonomy" id="1231"/>
    <lineage>
        <taxon>Bacteria</taxon>
        <taxon>Pseudomonadati</taxon>
        <taxon>Pseudomonadota</taxon>
        <taxon>Betaproteobacteria</taxon>
        <taxon>Nitrosomonadales</taxon>
        <taxon>Nitrosomonadaceae</taxon>
        <taxon>Nitrosospira</taxon>
    </lineage>
</organism>
<name>A0A2T5I7P3_9PROT</name>
<gene>
    <name evidence="1" type="ORF">C8R21_12222</name>
</gene>
<evidence type="ECO:0000313" key="2">
    <source>
        <dbReference type="Proteomes" id="UP000244152"/>
    </source>
</evidence>
<dbReference type="Proteomes" id="UP000244152">
    <property type="component" value="Unassembled WGS sequence"/>
</dbReference>
<sequence length="103" mass="11542">MPSIPDCPKFQSCNAPVCPVDPAWVRRLNRKEDSTCFYLCESVKHGSHALFQGAGLEGLYKIISRVTPAIARRHSRIKRALERAQQTDSRMARRVNKCAGGET</sequence>
<proteinExistence type="predicted"/>
<dbReference type="EMBL" id="QAOK01000022">
    <property type="protein sequence ID" value="PTQ79818.1"/>
    <property type="molecule type" value="Genomic_DNA"/>
</dbReference>
<protein>
    <submittedName>
        <fullName evidence="1">Uncharacterized protein</fullName>
    </submittedName>
</protein>
<dbReference type="AlphaFoldDB" id="A0A2T5I7P3"/>
<comment type="caution">
    <text evidence="1">The sequence shown here is derived from an EMBL/GenBank/DDBJ whole genome shotgun (WGS) entry which is preliminary data.</text>
</comment>